<dbReference type="Proteomes" id="UP000075304">
    <property type="component" value="Unassembled WGS sequence"/>
</dbReference>
<dbReference type="AlphaFoldDB" id="A0A150KDJ7"/>
<proteinExistence type="predicted"/>
<evidence type="ECO:0000313" key="2">
    <source>
        <dbReference type="EMBL" id="KYC67644.1"/>
    </source>
</evidence>
<dbReference type="GO" id="GO:0003676">
    <property type="term" value="F:nucleic acid binding"/>
    <property type="evidence" value="ECO:0007669"/>
    <property type="project" value="InterPro"/>
</dbReference>
<dbReference type="Gene3D" id="3.30.420.10">
    <property type="entry name" value="Ribonuclease H-like superfamily/Ribonuclease H"/>
    <property type="match status" value="1"/>
</dbReference>
<sequence>MREMGTAGIAPGPNLSKRNLEHRIYPYLLRNLTIAHPNHVWGIDITYIRLQNSWMYLVALIDWYSRYVVSWEMDQTLEIDFVLEAVKRAFSSARPEILNSDQGSHFTSPKYTDLVLRNEIKSAWMGKREPLTTSLPKGFGEPSSMRKYI</sequence>
<dbReference type="PATRIC" id="fig|1398.25.peg.3515"/>
<gene>
    <name evidence="2" type="ORF">B4099_2134</name>
</gene>
<name>A0A150KDJ7_HEYCO</name>
<feature type="domain" description="Integrase catalytic" evidence="1">
    <location>
        <begin position="33"/>
        <end position="149"/>
    </location>
</feature>
<dbReference type="SUPFAM" id="SSF53098">
    <property type="entry name" value="Ribonuclease H-like"/>
    <property type="match status" value="1"/>
</dbReference>
<evidence type="ECO:0000259" key="1">
    <source>
        <dbReference type="PROSITE" id="PS50994"/>
    </source>
</evidence>
<comment type="caution">
    <text evidence="2">The sequence shown here is derived from an EMBL/GenBank/DDBJ whole genome shotgun (WGS) entry which is preliminary data.</text>
</comment>
<accession>A0A150KDJ7</accession>
<dbReference type="Pfam" id="PF00665">
    <property type="entry name" value="rve"/>
    <property type="match status" value="1"/>
</dbReference>
<dbReference type="GO" id="GO:0015074">
    <property type="term" value="P:DNA integration"/>
    <property type="evidence" value="ECO:0007669"/>
    <property type="project" value="InterPro"/>
</dbReference>
<dbReference type="InterPro" id="IPR050900">
    <property type="entry name" value="Transposase_IS3/IS150/IS904"/>
</dbReference>
<reference evidence="2 3" key="1">
    <citation type="submission" date="2016-01" db="EMBL/GenBank/DDBJ databases">
        <title>Genome Sequences of Twelve Sporeforming Bacillus Species Isolated from Foods.</title>
        <authorList>
            <person name="Berendsen E.M."/>
            <person name="Wells-Bennik M.H."/>
            <person name="Krawcyk A.O."/>
            <person name="De Jong A."/>
            <person name="Holsappel S."/>
            <person name="Eijlander R.T."/>
            <person name="Kuipers O.P."/>
        </authorList>
    </citation>
    <scope>NUCLEOTIDE SEQUENCE [LARGE SCALE GENOMIC DNA]</scope>
    <source>
        <strain evidence="2 3">B4099</strain>
    </source>
</reference>
<dbReference type="EMBL" id="LQYI01000068">
    <property type="protein sequence ID" value="KYC67644.1"/>
    <property type="molecule type" value="Genomic_DNA"/>
</dbReference>
<dbReference type="PANTHER" id="PTHR46889">
    <property type="entry name" value="TRANSPOSASE INSF FOR INSERTION SEQUENCE IS3B-RELATED"/>
    <property type="match status" value="1"/>
</dbReference>
<dbReference type="PROSITE" id="PS50994">
    <property type="entry name" value="INTEGRASE"/>
    <property type="match status" value="1"/>
</dbReference>
<evidence type="ECO:0000313" key="3">
    <source>
        <dbReference type="Proteomes" id="UP000075304"/>
    </source>
</evidence>
<protein>
    <recommendedName>
        <fullName evidence="1">Integrase catalytic domain-containing protein</fullName>
    </recommendedName>
</protein>
<dbReference type="InterPro" id="IPR036397">
    <property type="entry name" value="RNaseH_sf"/>
</dbReference>
<dbReference type="PANTHER" id="PTHR46889:SF4">
    <property type="entry name" value="TRANSPOSASE INSO FOR INSERTION SEQUENCE ELEMENT IS911B-RELATED"/>
    <property type="match status" value="1"/>
</dbReference>
<dbReference type="InterPro" id="IPR012337">
    <property type="entry name" value="RNaseH-like_sf"/>
</dbReference>
<dbReference type="InterPro" id="IPR001584">
    <property type="entry name" value="Integrase_cat-core"/>
</dbReference>
<organism evidence="2 3">
    <name type="scientific">Heyndrickxia coagulans</name>
    <name type="common">Weizmannia coagulans</name>
    <dbReference type="NCBI Taxonomy" id="1398"/>
    <lineage>
        <taxon>Bacteria</taxon>
        <taxon>Bacillati</taxon>
        <taxon>Bacillota</taxon>
        <taxon>Bacilli</taxon>
        <taxon>Bacillales</taxon>
        <taxon>Bacillaceae</taxon>
        <taxon>Heyndrickxia</taxon>
    </lineage>
</organism>